<dbReference type="SMART" id="SM00636">
    <property type="entry name" value="Glyco_18"/>
    <property type="match status" value="1"/>
</dbReference>
<dbReference type="PROSITE" id="PS51910">
    <property type="entry name" value="GH18_2"/>
    <property type="match status" value="1"/>
</dbReference>
<dbReference type="GO" id="GO:0005975">
    <property type="term" value="P:carbohydrate metabolic process"/>
    <property type="evidence" value="ECO:0007669"/>
    <property type="project" value="InterPro"/>
</dbReference>
<evidence type="ECO:0000313" key="7">
    <source>
        <dbReference type="Proteomes" id="UP000276133"/>
    </source>
</evidence>
<protein>
    <submittedName>
        <fullName evidence="6">Acidic mammalian chitinase</fullName>
        <ecNumber evidence="6">3.2.1.14</ecNumber>
    </submittedName>
</protein>
<dbReference type="Gene3D" id="3.20.20.80">
    <property type="entry name" value="Glycosidases"/>
    <property type="match status" value="1"/>
</dbReference>
<comment type="caution">
    <text evidence="6">The sequence shown here is derived from an EMBL/GenBank/DDBJ whole genome shotgun (WGS) entry which is preliminary data.</text>
</comment>
<dbReference type="InterPro" id="IPR011583">
    <property type="entry name" value="Chitinase_II/V-like_cat"/>
</dbReference>
<keyword evidence="2 3" id="KW-0326">Glycosidase</keyword>
<evidence type="ECO:0000313" key="6">
    <source>
        <dbReference type="EMBL" id="RMZ94591.1"/>
    </source>
</evidence>
<dbReference type="Pfam" id="PF00704">
    <property type="entry name" value="Glyco_hydro_18"/>
    <property type="match status" value="1"/>
</dbReference>
<organism evidence="6 7">
    <name type="scientific">Brachionus plicatilis</name>
    <name type="common">Marine rotifer</name>
    <name type="synonym">Brachionus muelleri</name>
    <dbReference type="NCBI Taxonomy" id="10195"/>
    <lineage>
        <taxon>Eukaryota</taxon>
        <taxon>Metazoa</taxon>
        <taxon>Spiralia</taxon>
        <taxon>Gnathifera</taxon>
        <taxon>Rotifera</taxon>
        <taxon>Eurotatoria</taxon>
        <taxon>Monogononta</taxon>
        <taxon>Pseudotrocha</taxon>
        <taxon>Ploima</taxon>
        <taxon>Brachionidae</taxon>
        <taxon>Brachionus</taxon>
    </lineage>
</organism>
<sequence>MSLTFTVGQNEYIFPCYYVYEPQNLKPESIPTDLCTHIILIGCVHESSEASSPAIVEKPYNCSNVLDKVSNLKQLNPSIKTIISLATNATAMHQIVKNESTIDLYVKNALNIAVSYGFNGIDFDWEYPCKQDKFKFTLLIQKFRFQIQKNAMDLQLSAAIGAGINIIKDCFDLDGLSKFLDFINVMCYDYNTIYNTYTAYASPLYARPEETGYDALLNSNSTIYYLIEQNVPRKKIILGLNAGGHTFQLKDARKHGFHAPVNGVGYSAGWSLYPQLCKLIQNGGTAVYDEIAEVLYAFYDDQWANTGDIRSAKVKVEYVKKLGLAGIFTWCLNWDDLDNSCGHDVKFPIHRTIKENLLE</sequence>
<dbReference type="STRING" id="10195.A0A3M7P633"/>
<keyword evidence="7" id="KW-1185">Reference proteome</keyword>
<evidence type="ECO:0000256" key="3">
    <source>
        <dbReference type="RuleBase" id="RU000489"/>
    </source>
</evidence>
<dbReference type="Proteomes" id="UP000276133">
    <property type="component" value="Unassembled WGS sequence"/>
</dbReference>
<gene>
    <name evidence="6" type="ORF">BpHYR1_019678</name>
</gene>
<dbReference type="Gene3D" id="3.10.50.10">
    <property type="match status" value="1"/>
</dbReference>
<keyword evidence="1 3" id="KW-0378">Hydrolase</keyword>
<dbReference type="SUPFAM" id="SSF51445">
    <property type="entry name" value="(Trans)glycosidases"/>
    <property type="match status" value="1"/>
</dbReference>
<dbReference type="InterPro" id="IPR001579">
    <property type="entry name" value="Glyco_hydro_18_chit_AS"/>
</dbReference>
<accession>A0A3M7P633</accession>
<dbReference type="PANTHER" id="PTHR11177:SF317">
    <property type="entry name" value="CHITINASE 12-RELATED"/>
    <property type="match status" value="1"/>
</dbReference>
<evidence type="ECO:0000259" key="5">
    <source>
        <dbReference type="PROSITE" id="PS51910"/>
    </source>
</evidence>
<dbReference type="GO" id="GO:0005576">
    <property type="term" value="C:extracellular region"/>
    <property type="evidence" value="ECO:0007669"/>
    <property type="project" value="TreeGrafter"/>
</dbReference>
<dbReference type="PANTHER" id="PTHR11177">
    <property type="entry name" value="CHITINASE"/>
    <property type="match status" value="1"/>
</dbReference>
<proteinExistence type="inferred from homology"/>
<dbReference type="EMBL" id="REGN01012939">
    <property type="protein sequence ID" value="RMZ94591.1"/>
    <property type="molecule type" value="Genomic_DNA"/>
</dbReference>
<dbReference type="InterPro" id="IPR050314">
    <property type="entry name" value="Glycosyl_Hydrlase_18"/>
</dbReference>
<evidence type="ECO:0000256" key="2">
    <source>
        <dbReference type="ARBA" id="ARBA00023295"/>
    </source>
</evidence>
<comment type="similarity">
    <text evidence="4">Belongs to the glycosyl hydrolase 18 family.</text>
</comment>
<dbReference type="GO" id="GO:0006032">
    <property type="term" value="P:chitin catabolic process"/>
    <property type="evidence" value="ECO:0007669"/>
    <property type="project" value="TreeGrafter"/>
</dbReference>
<dbReference type="OrthoDB" id="76388at2759"/>
<dbReference type="GO" id="GO:0008843">
    <property type="term" value="F:endochitinase activity"/>
    <property type="evidence" value="ECO:0007669"/>
    <property type="project" value="UniProtKB-EC"/>
</dbReference>
<evidence type="ECO:0000256" key="1">
    <source>
        <dbReference type="ARBA" id="ARBA00022801"/>
    </source>
</evidence>
<dbReference type="AlphaFoldDB" id="A0A3M7P633"/>
<evidence type="ECO:0000256" key="4">
    <source>
        <dbReference type="RuleBase" id="RU004453"/>
    </source>
</evidence>
<reference evidence="6 7" key="1">
    <citation type="journal article" date="2018" name="Sci. Rep.">
        <title>Genomic signatures of local adaptation to the degree of environmental predictability in rotifers.</title>
        <authorList>
            <person name="Franch-Gras L."/>
            <person name="Hahn C."/>
            <person name="Garcia-Roger E.M."/>
            <person name="Carmona M.J."/>
            <person name="Serra M."/>
            <person name="Gomez A."/>
        </authorList>
    </citation>
    <scope>NUCLEOTIDE SEQUENCE [LARGE SCALE GENOMIC DNA]</scope>
    <source>
        <strain evidence="6">HYR1</strain>
    </source>
</reference>
<dbReference type="SUPFAM" id="SSF54556">
    <property type="entry name" value="Chitinase insertion domain"/>
    <property type="match status" value="1"/>
</dbReference>
<dbReference type="InterPro" id="IPR029070">
    <property type="entry name" value="Chitinase_insertion_sf"/>
</dbReference>
<dbReference type="InterPro" id="IPR001223">
    <property type="entry name" value="Glyco_hydro18_cat"/>
</dbReference>
<dbReference type="InterPro" id="IPR017853">
    <property type="entry name" value="GH"/>
</dbReference>
<dbReference type="PROSITE" id="PS01095">
    <property type="entry name" value="GH18_1"/>
    <property type="match status" value="1"/>
</dbReference>
<dbReference type="EC" id="3.2.1.14" evidence="6"/>
<feature type="domain" description="GH18" evidence="5">
    <location>
        <begin position="12"/>
        <end position="359"/>
    </location>
</feature>
<name>A0A3M7P633_BRAPC</name>
<dbReference type="GO" id="GO:0008061">
    <property type="term" value="F:chitin binding"/>
    <property type="evidence" value="ECO:0007669"/>
    <property type="project" value="InterPro"/>
</dbReference>